<dbReference type="AlphaFoldDB" id="A0A8J3JMF9"/>
<name>A0A8J3JMF9_9ACTN</name>
<keyword evidence="3" id="KW-0732">Signal</keyword>
<dbReference type="RefSeq" id="WP_239125492.1">
    <property type="nucleotide sequence ID" value="NZ_BONF01000008.1"/>
</dbReference>
<dbReference type="GO" id="GO:0006508">
    <property type="term" value="P:proteolysis"/>
    <property type="evidence" value="ECO:0007669"/>
    <property type="project" value="UniProtKB-KW"/>
</dbReference>
<keyword evidence="1" id="KW-0378">Hydrolase</keyword>
<dbReference type="InterPro" id="IPR043504">
    <property type="entry name" value="Peptidase_S1_PA_chymotrypsin"/>
</dbReference>
<keyword evidence="1" id="KW-0720">Serine protease</keyword>
<feature type="domain" description="Peptidase S1" evidence="4">
    <location>
        <begin position="225"/>
        <end position="509"/>
    </location>
</feature>
<evidence type="ECO:0000313" key="5">
    <source>
        <dbReference type="EMBL" id="GIF79794.1"/>
    </source>
</evidence>
<feature type="region of interest" description="Disordered" evidence="2">
    <location>
        <begin position="41"/>
        <end position="83"/>
    </location>
</feature>
<dbReference type="EMBL" id="BONF01000008">
    <property type="protein sequence ID" value="GIF79794.1"/>
    <property type="molecule type" value="Genomic_DNA"/>
</dbReference>
<sequence>MSRNRRVIMSVIAATAVALSVGTLAAAGVIPAAWHEPAAEPAAEAAPAAGPPGALRGGAVQPLTGRSAAPVGPAKDPTTANPGALAAPHSVAFLRTQYGITEAEAVRRLALQQSAPALAQRLSASLPDAYAGLWLDQEAGGLLRVGMTRPDLLEPALAGVADAAHVRAVPATRSLKQLQATAAKLSADLAGRTDVEIAVDAPSNQVVVTAPAGADLTGISPAVTRAGGAARLHRSPRPAGVPKSCDPLNCLQPPLRSGIRLDVPRDNGTVGGCTTGYVLRSQKTGERFVLTAGHCVLNPATHSRIDDTWHRYLVEKMPVVVEHPDATLRAALGENIAGVSPYDYAIMPYADTRTANFWNGGQVQLRSAARSVSGGLINEWCPGGCPGGGTIPVTGVTPLANVLVGSVVCATGSGYTPAAGEKIIDSGAGAGYQPGTRCGTVVKKGVLISVKICARPGDSGGPLFTEADGKAVGILKYGDPGQGACTNADEWNHYAPVETILSRVNSRTDLQFELVTAGTATGPAPR</sequence>
<dbReference type="SUPFAM" id="SSF50494">
    <property type="entry name" value="Trypsin-like serine proteases"/>
    <property type="match status" value="1"/>
</dbReference>
<proteinExistence type="predicted"/>
<feature type="chain" id="PRO_5039108163" evidence="3">
    <location>
        <begin position="26"/>
        <end position="526"/>
    </location>
</feature>
<comment type="caution">
    <text evidence="5">The sequence shown here is derived from an EMBL/GenBank/DDBJ whole genome shotgun (WGS) entry which is preliminary data.</text>
</comment>
<dbReference type="Gene3D" id="2.40.10.10">
    <property type="entry name" value="Trypsin-like serine proteases"/>
    <property type="match status" value="2"/>
</dbReference>
<dbReference type="InterPro" id="IPR033116">
    <property type="entry name" value="TRYPSIN_SER"/>
</dbReference>
<dbReference type="GO" id="GO:0004252">
    <property type="term" value="F:serine-type endopeptidase activity"/>
    <property type="evidence" value="ECO:0007669"/>
    <property type="project" value="InterPro"/>
</dbReference>
<evidence type="ECO:0000256" key="3">
    <source>
        <dbReference type="SAM" id="SignalP"/>
    </source>
</evidence>
<dbReference type="Pfam" id="PF00089">
    <property type="entry name" value="Trypsin"/>
    <property type="match status" value="1"/>
</dbReference>
<feature type="compositionally biased region" description="Low complexity" evidence="2">
    <location>
        <begin position="41"/>
        <end position="59"/>
    </location>
</feature>
<feature type="signal peptide" evidence="3">
    <location>
        <begin position="1"/>
        <end position="25"/>
    </location>
</feature>
<keyword evidence="1 5" id="KW-0645">Protease</keyword>
<accession>A0A8J3JMF9</accession>
<dbReference type="InterPro" id="IPR006311">
    <property type="entry name" value="TAT_signal"/>
</dbReference>
<dbReference type="GO" id="GO:0005576">
    <property type="term" value="C:extracellular region"/>
    <property type="evidence" value="ECO:0007669"/>
    <property type="project" value="InterPro"/>
</dbReference>
<keyword evidence="6" id="KW-1185">Reference proteome</keyword>
<dbReference type="InterPro" id="IPR001254">
    <property type="entry name" value="Trypsin_dom"/>
</dbReference>
<evidence type="ECO:0000313" key="6">
    <source>
        <dbReference type="Proteomes" id="UP000601223"/>
    </source>
</evidence>
<dbReference type="PROSITE" id="PS00135">
    <property type="entry name" value="TRYPSIN_SER"/>
    <property type="match status" value="1"/>
</dbReference>
<gene>
    <name evidence="5" type="ORF">Cba03nite_11430</name>
</gene>
<protein>
    <submittedName>
        <fullName evidence="5">Protease</fullName>
    </submittedName>
</protein>
<evidence type="ECO:0000259" key="4">
    <source>
        <dbReference type="PROSITE" id="PS50240"/>
    </source>
</evidence>
<dbReference type="PROSITE" id="PS00134">
    <property type="entry name" value="TRYPSIN_HIS"/>
    <property type="match status" value="1"/>
</dbReference>
<dbReference type="InterPro" id="IPR035070">
    <property type="entry name" value="Streptogrisin_prodomain"/>
</dbReference>
<evidence type="ECO:0000256" key="2">
    <source>
        <dbReference type="SAM" id="MobiDB-lite"/>
    </source>
</evidence>
<dbReference type="InterPro" id="IPR004236">
    <property type="entry name" value="Pept_S1_alpha_lytic"/>
</dbReference>
<evidence type="ECO:0000256" key="1">
    <source>
        <dbReference type="RuleBase" id="RU363034"/>
    </source>
</evidence>
<dbReference type="InterPro" id="IPR018114">
    <property type="entry name" value="TRYPSIN_HIS"/>
</dbReference>
<organism evidence="5 6">
    <name type="scientific">Catellatospora bangladeshensis</name>
    <dbReference type="NCBI Taxonomy" id="310355"/>
    <lineage>
        <taxon>Bacteria</taxon>
        <taxon>Bacillati</taxon>
        <taxon>Actinomycetota</taxon>
        <taxon>Actinomycetes</taxon>
        <taxon>Micromonosporales</taxon>
        <taxon>Micromonosporaceae</taxon>
        <taxon>Catellatospora</taxon>
    </lineage>
</organism>
<dbReference type="Gene3D" id="3.30.300.50">
    <property type="match status" value="1"/>
</dbReference>
<dbReference type="PROSITE" id="PS50240">
    <property type="entry name" value="TRYPSIN_DOM"/>
    <property type="match status" value="1"/>
</dbReference>
<dbReference type="Pfam" id="PF02983">
    <property type="entry name" value="Pro_Al_protease"/>
    <property type="match status" value="1"/>
</dbReference>
<reference evidence="5 6" key="1">
    <citation type="submission" date="2021-01" db="EMBL/GenBank/DDBJ databases">
        <title>Whole genome shotgun sequence of Catellatospora bangladeshensis NBRC 107357.</title>
        <authorList>
            <person name="Komaki H."/>
            <person name="Tamura T."/>
        </authorList>
    </citation>
    <scope>NUCLEOTIDE SEQUENCE [LARGE SCALE GENOMIC DNA]</scope>
    <source>
        <strain evidence="5 6">NBRC 107357</strain>
    </source>
</reference>
<dbReference type="Proteomes" id="UP000601223">
    <property type="component" value="Unassembled WGS sequence"/>
</dbReference>
<dbReference type="PROSITE" id="PS51318">
    <property type="entry name" value="TAT"/>
    <property type="match status" value="1"/>
</dbReference>
<dbReference type="InterPro" id="IPR009003">
    <property type="entry name" value="Peptidase_S1_PA"/>
</dbReference>